<dbReference type="AlphaFoldDB" id="A0A090MZC8"/>
<gene>
    <name evidence="1 3 4" type="ORF">SRAE_2000336400</name>
</gene>
<reference evidence="1 2" key="1">
    <citation type="submission" date="2014-09" db="EMBL/GenBank/DDBJ databases">
        <authorList>
            <person name="Martin A.A."/>
        </authorList>
    </citation>
    <scope>NUCLEOTIDE SEQUENCE</scope>
    <source>
        <strain evidence="2">ED321</strain>
        <strain evidence="1">ED321 Heterogonic</strain>
    </source>
</reference>
<evidence type="ECO:0000313" key="3">
    <source>
        <dbReference type="WBParaSite" id="SRAE_2000336400.1"/>
    </source>
</evidence>
<dbReference type="EMBL" id="LN609529">
    <property type="protein sequence ID" value="CEF68709.1"/>
    <property type="molecule type" value="Genomic_DNA"/>
</dbReference>
<dbReference type="WormBase" id="SRAE_2000336400">
    <property type="protein sequence ID" value="SRP04237"/>
    <property type="gene ID" value="WBGene00263586"/>
</dbReference>
<dbReference type="GeneID" id="36381079"/>
<evidence type="ECO:0000313" key="1">
    <source>
        <dbReference type="EMBL" id="CEF68709.1"/>
    </source>
</evidence>
<protein>
    <submittedName>
        <fullName evidence="1 3">Uncharacterized protein</fullName>
    </submittedName>
</protein>
<name>A0A090MZC8_STRRB</name>
<accession>A0A090MZC8</accession>
<proteinExistence type="predicted"/>
<dbReference type="RefSeq" id="XP_024507909.1">
    <property type="nucleotide sequence ID" value="XM_024654548.1"/>
</dbReference>
<evidence type="ECO:0000313" key="2">
    <source>
        <dbReference type="Proteomes" id="UP000035682"/>
    </source>
</evidence>
<organism evidence="1">
    <name type="scientific">Strongyloides ratti</name>
    <name type="common">Parasitic roundworm</name>
    <dbReference type="NCBI Taxonomy" id="34506"/>
    <lineage>
        <taxon>Eukaryota</taxon>
        <taxon>Metazoa</taxon>
        <taxon>Ecdysozoa</taxon>
        <taxon>Nematoda</taxon>
        <taxon>Chromadorea</taxon>
        <taxon>Rhabditida</taxon>
        <taxon>Tylenchina</taxon>
        <taxon>Panagrolaimomorpha</taxon>
        <taxon>Strongyloidoidea</taxon>
        <taxon>Strongyloididae</taxon>
        <taxon>Strongyloides</taxon>
    </lineage>
</organism>
<dbReference type="CTD" id="36381079"/>
<sequence>MGNSKVDGSVLFHQITKELGEVKEKCDVQPNDDIIVNKCTGVLLDLLLNSTDSLDDLNTIFDVARKLYLEHIVKFSIFPHKLMQTLFSLTQPNKWKNFFPAIRYVFSMKYNGLNTRIATQIAVSIFNLMESKIRYTNDPEFLQDLNVLEIEILGMGHESMINKRNDVYKSLANFVEFSSNMKDDDILGSSKDSSMNNFEDDDGGSDDGEIVEEDNVFTQLGIVLRAPKSYRKFLEEDYLKVVSYLNDPYKISQKDMIEEYCNVVRSFLGKLNSIKCDRFYGENCDVDQIYRNTSLLYTGVDFRFKKFANPLFRLVFFGQLKILNNYLNGTYESDDCKTKEFEECKTRESGDCKLKESDAEKLSNLEDVLTQFMKNLLEDMGDSHIDDTYNSIMNHIDNEKLFFAIKNRKKAKIEGSVEDEDTLEEWPRINECFNILKMLEDK</sequence>
<keyword evidence="2" id="KW-1185">Reference proteome</keyword>
<dbReference type="WBParaSite" id="SRAE_2000336400.1">
    <property type="protein sequence ID" value="SRAE_2000336400.1"/>
    <property type="gene ID" value="WBGene00263586"/>
</dbReference>
<dbReference type="Proteomes" id="UP000035682">
    <property type="component" value="Unplaced"/>
</dbReference>
<evidence type="ECO:0000313" key="4">
    <source>
        <dbReference type="WormBase" id="SRAE_2000336400"/>
    </source>
</evidence>
<reference evidence="3" key="2">
    <citation type="submission" date="2020-12" db="UniProtKB">
        <authorList>
            <consortium name="WormBaseParasite"/>
        </authorList>
    </citation>
    <scope>IDENTIFICATION</scope>
</reference>